<dbReference type="InterPro" id="IPR036565">
    <property type="entry name" value="Mur-like_cat_sf"/>
</dbReference>
<dbReference type="Pfam" id="PF08245">
    <property type="entry name" value="Mur_ligase_M"/>
    <property type="match status" value="1"/>
</dbReference>
<dbReference type="OrthoDB" id="9809796at2"/>
<comment type="similarity">
    <text evidence="7">Belongs to the MurCDEF family.</text>
</comment>
<dbReference type="PANTHER" id="PTHR43692">
    <property type="entry name" value="UDP-N-ACETYLMURAMOYLALANINE--D-GLUTAMATE LIGASE"/>
    <property type="match status" value="1"/>
</dbReference>
<dbReference type="Gene3D" id="3.40.1190.10">
    <property type="entry name" value="Mur-like, catalytic domain"/>
    <property type="match status" value="1"/>
</dbReference>
<dbReference type="GO" id="GO:0051301">
    <property type="term" value="P:cell division"/>
    <property type="evidence" value="ECO:0007669"/>
    <property type="project" value="UniProtKB-KW"/>
</dbReference>
<gene>
    <name evidence="7" type="primary">murD</name>
    <name evidence="11" type="ORF">A0U89_08260</name>
</gene>
<keyword evidence="4 7" id="KW-0436">Ligase</keyword>
<dbReference type="GO" id="GO:0008764">
    <property type="term" value="F:UDP-N-acetylmuramoylalanine-D-glutamate ligase activity"/>
    <property type="evidence" value="ECO:0007669"/>
    <property type="project" value="UniProtKB-UniRule"/>
</dbReference>
<keyword evidence="7 8" id="KW-0132">Cell division</keyword>
<evidence type="ECO:0000313" key="11">
    <source>
        <dbReference type="EMBL" id="AOX18208.1"/>
    </source>
</evidence>
<comment type="function">
    <text evidence="7 8">Cell wall formation. Catalyzes the addition of glutamate to the nucleotide precursor UDP-N-acetylmuramoyl-L-alanine (UMA).</text>
</comment>
<dbReference type="InterPro" id="IPR013221">
    <property type="entry name" value="Mur_ligase_cen"/>
</dbReference>
<keyword evidence="7 8" id="KW-0131">Cell cycle</keyword>
<sequence length="455" mass="48227">MNAAFPSDLFTGRRYAVAGLGRNGTAVVSALLAMGAQVHAWDDKLPPPPSQKNLTAAPLTDLHGFDALILSPGIPHLLPQPHPVAKLARAANVPIFSDAELLFQAVRLAGSKARFASVTGTNGKSTTTALLAHMLECAGLPTAAGGNLGTASLGLPLLPDHGVYVIEMSSYMLERLQTYHAATACLLNLTPDHLDRHGDMEGYAAAKTHVFDNMTAEDLAVIGIDDSWCRTIAEAVRTRNIPVETVSVTGEAALTPENVDLSQAHTLLGAHNAQNALAAIAMARHLGLNIAQIQQGLNSYPGLAHRQQKIGTLDGIDFINDSKATNAEAAEKALGCYDRVIWIAGGIAKSGGIEALTPWFGRIAKAYLIGHDAPEFAQTLQRHGVAFDIVETLDRAVPAAFAAAKAHHVKTVLLSPACASFDQFSSFEARGSYFIHLFTNLIKSETSEETLTKEG</sequence>
<dbReference type="InterPro" id="IPR036615">
    <property type="entry name" value="Mur_ligase_C_dom_sf"/>
</dbReference>
<dbReference type="GO" id="GO:0008360">
    <property type="term" value="P:regulation of cell shape"/>
    <property type="evidence" value="ECO:0007669"/>
    <property type="project" value="UniProtKB-KW"/>
</dbReference>
<keyword evidence="5 7" id="KW-0547">Nucleotide-binding</keyword>
<dbReference type="AlphaFoldDB" id="A0A1D8UX00"/>
<evidence type="ECO:0000256" key="4">
    <source>
        <dbReference type="ARBA" id="ARBA00022598"/>
    </source>
</evidence>
<dbReference type="Gene3D" id="3.90.190.20">
    <property type="entry name" value="Mur ligase, C-terminal domain"/>
    <property type="match status" value="1"/>
</dbReference>
<dbReference type="SUPFAM" id="SSF53244">
    <property type="entry name" value="MurD-like peptide ligases, peptide-binding domain"/>
    <property type="match status" value="1"/>
</dbReference>
<evidence type="ECO:0000256" key="6">
    <source>
        <dbReference type="ARBA" id="ARBA00022840"/>
    </source>
</evidence>
<organism evidence="11 12">
    <name type="scientific">Kozakia baliensis</name>
    <dbReference type="NCBI Taxonomy" id="153496"/>
    <lineage>
        <taxon>Bacteria</taxon>
        <taxon>Pseudomonadati</taxon>
        <taxon>Pseudomonadota</taxon>
        <taxon>Alphaproteobacteria</taxon>
        <taxon>Acetobacterales</taxon>
        <taxon>Acetobacteraceae</taxon>
        <taxon>Kozakia</taxon>
    </lineage>
</organism>
<feature type="domain" description="Mur ligase C-terminal" evidence="9">
    <location>
        <begin position="305"/>
        <end position="418"/>
    </location>
</feature>
<dbReference type="Pfam" id="PF02875">
    <property type="entry name" value="Mur_ligase_C"/>
    <property type="match status" value="1"/>
</dbReference>
<accession>A0A1D8UX00</accession>
<evidence type="ECO:0000256" key="1">
    <source>
        <dbReference type="ARBA" id="ARBA00004496"/>
    </source>
</evidence>
<dbReference type="GO" id="GO:0009252">
    <property type="term" value="P:peptidoglycan biosynthetic process"/>
    <property type="evidence" value="ECO:0007669"/>
    <property type="project" value="UniProtKB-UniRule"/>
</dbReference>
<dbReference type="KEGG" id="kba:A0U89_08260"/>
<dbReference type="SUPFAM" id="SSF51984">
    <property type="entry name" value="MurCD N-terminal domain"/>
    <property type="match status" value="1"/>
</dbReference>
<comment type="subcellular location">
    <subcellularLocation>
        <location evidence="1 7 8">Cytoplasm</location>
    </subcellularLocation>
</comment>
<dbReference type="GO" id="GO:0005524">
    <property type="term" value="F:ATP binding"/>
    <property type="evidence" value="ECO:0007669"/>
    <property type="project" value="UniProtKB-UniRule"/>
</dbReference>
<dbReference type="PANTHER" id="PTHR43692:SF1">
    <property type="entry name" value="UDP-N-ACETYLMURAMOYLALANINE--D-GLUTAMATE LIGASE"/>
    <property type="match status" value="1"/>
</dbReference>
<keyword evidence="3 7" id="KW-0963">Cytoplasm</keyword>
<dbReference type="Gene3D" id="3.40.50.720">
    <property type="entry name" value="NAD(P)-binding Rossmann-like Domain"/>
    <property type="match status" value="1"/>
</dbReference>
<dbReference type="GO" id="GO:0005737">
    <property type="term" value="C:cytoplasm"/>
    <property type="evidence" value="ECO:0007669"/>
    <property type="project" value="UniProtKB-SubCell"/>
</dbReference>
<dbReference type="UniPathway" id="UPA00219"/>
<evidence type="ECO:0000259" key="9">
    <source>
        <dbReference type="Pfam" id="PF02875"/>
    </source>
</evidence>
<comment type="pathway">
    <text evidence="2 7 8">Cell wall biogenesis; peptidoglycan biosynthesis.</text>
</comment>
<keyword evidence="7 8" id="KW-0573">Peptidoglycan synthesis</keyword>
<reference evidence="11 12" key="1">
    <citation type="journal article" date="2016" name="Microb. Cell Fact.">
        <title>Dissection of exopolysaccharide biosynthesis in Kozakia baliensis.</title>
        <authorList>
            <person name="Brandt J.U."/>
            <person name="Jakob F."/>
            <person name="Behr J."/>
            <person name="Geissler A.J."/>
            <person name="Vogel R.F."/>
        </authorList>
    </citation>
    <scope>NUCLEOTIDE SEQUENCE [LARGE SCALE GENOMIC DNA]</scope>
    <source>
        <strain evidence="11 12">DSM 14400</strain>
    </source>
</reference>
<evidence type="ECO:0000256" key="5">
    <source>
        <dbReference type="ARBA" id="ARBA00022741"/>
    </source>
</evidence>
<dbReference type="RefSeq" id="WP_070403705.1">
    <property type="nucleotide sequence ID" value="NZ_BJVW01000006.1"/>
</dbReference>
<evidence type="ECO:0000256" key="2">
    <source>
        <dbReference type="ARBA" id="ARBA00004752"/>
    </source>
</evidence>
<dbReference type="EC" id="6.3.2.9" evidence="7 8"/>
<keyword evidence="7 8" id="KW-0961">Cell wall biogenesis/degradation</keyword>
<evidence type="ECO:0000259" key="10">
    <source>
        <dbReference type="Pfam" id="PF08245"/>
    </source>
</evidence>
<keyword evidence="6 7" id="KW-0067">ATP-binding</keyword>
<evidence type="ECO:0000313" key="12">
    <source>
        <dbReference type="Proteomes" id="UP000179145"/>
    </source>
</evidence>
<comment type="catalytic activity">
    <reaction evidence="7 8">
        <text>UDP-N-acetyl-alpha-D-muramoyl-L-alanine + D-glutamate + ATP = UDP-N-acetyl-alpha-D-muramoyl-L-alanyl-D-glutamate + ADP + phosphate + H(+)</text>
        <dbReference type="Rhea" id="RHEA:16429"/>
        <dbReference type="ChEBI" id="CHEBI:15378"/>
        <dbReference type="ChEBI" id="CHEBI:29986"/>
        <dbReference type="ChEBI" id="CHEBI:30616"/>
        <dbReference type="ChEBI" id="CHEBI:43474"/>
        <dbReference type="ChEBI" id="CHEBI:83898"/>
        <dbReference type="ChEBI" id="CHEBI:83900"/>
        <dbReference type="ChEBI" id="CHEBI:456216"/>
        <dbReference type="EC" id="6.3.2.9"/>
    </reaction>
</comment>
<dbReference type="Proteomes" id="UP000179145">
    <property type="component" value="Chromosome"/>
</dbReference>
<evidence type="ECO:0000256" key="8">
    <source>
        <dbReference type="RuleBase" id="RU003664"/>
    </source>
</evidence>
<dbReference type="eggNOG" id="COG0771">
    <property type="taxonomic scope" value="Bacteria"/>
</dbReference>
<dbReference type="SUPFAM" id="SSF53623">
    <property type="entry name" value="MurD-like peptide ligases, catalytic domain"/>
    <property type="match status" value="1"/>
</dbReference>
<name>A0A1D8UX00_9PROT</name>
<dbReference type="InterPro" id="IPR004101">
    <property type="entry name" value="Mur_ligase_C"/>
</dbReference>
<keyword evidence="12" id="KW-1185">Reference proteome</keyword>
<dbReference type="NCBIfam" id="TIGR01087">
    <property type="entry name" value="murD"/>
    <property type="match status" value="1"/>
</dbReference>
<proteinExistence type="inferred from homology"/>
<dbReference type="STRING" id="153496.A0U89_08260"/>
<dbReference type="EMBL" id="CP014674">
    <property type="protein sequence ID" value="AOX18208.1"/>
    <property type="molecule type" value="Genomic_DNA"/>
</dbReference>
<dbReference type="HAMAP" id="MF_00639">
    <property type="entry name" value="MurD"/>
    <property type="match status" value="1"/>
</dbReference>
<feature type="domain" description="Mur ligase central" evidence="10">
    <location>
        <begin position="118"/>
        <end position="283"/>
    </location>
</feature>
<dbReference type="GO" id="GO:0071555">
    <property type="term" value="P:cell wall organization"/>
    <property type="evidence" value="ECO:0007669"/>
    <property type="project" value="UniProtKB-KW"/>
</dbReference>
<keyword evidence="7 8" id="KW-0133">Cell shape</keyword>
<evidence type="ECO:0000256" key="7">
    <source>
        <dbReference type="HAMAP-Rule" id="MF_00639"/>
    </source>
</evidence>
<dbReference type="InterPro" id="IPR005762">
    <property type="entry name" value="MurD"/>
</dbReference>
<feature type="binding site" evidence="7">
    <location>
        <begin position="120"/>
        <end position="126"/>
    </location>
    <ligand>
        <name>ATP</name>
        <dbReference type="ChEBI" id="CHEBI:30616"/>
    </ligand>
</feature>
<evidence type="ECO:0000256" key="3">
    <source>
        <dbReference type="ARBA" id="ARBA00022490"/>
    </source>
</evidence>
<protein>
    <recommendedName>
        <fullName evidence="7 8">UDP-N-acetylmuramoylalanine--D-glutamate ligase</fullName>
        <ecNumber evidence="7 8">6.3.2.9</ecNumber>
    </recommendedName>
    <alternativeName>
        <fullName evidence="7">D-glutamic acid-adding enzyme</fullName>
    </alternativeName>
    <alternativeName>
        <fullName evidence="7">UDP-N-acetylmuramoyl-L-alanyl-D-glutamate synthetase</fullName>
    </alternativeName>
</protein>